<reference evidence="2 3" key="1">
    <citation type="submission" date="2019-03" db="EMBL/GenBank/DDBJ databases">
        <authorList>
            <consortium name="Pathogen Informatics"/>
        </authorList>
    </citation>
    <scope>NUCLEOTIDE SEQUENCE [LARGE SCALE GENOMIC DNA]</scope>
    <source>
        <strain evidence="2 3">NCTC12126</strain>
    </source>
</reference>
<dbReference type="Proteomes" id="UP000351155">
    <property type="component" value="Unassembled WGS sequence"/>
</dbReference>
<protein>
    <submittedName>
        <fullName evidence="2">Uncharacterized protein</fullName>
    </submittedName>
</protein>
<dbReference type="EMBL" id="CAADIW010000009">
    <property type="protein sequence ID" value="VFS21831.1"/>
    <property type="molecule type" value="Genomic_DNA"/>
</dbReference>
<name>A0A484XCY3_9ENTR</name>
<feature type="region of interest" description="Disordered" evidence="1">
    <location>
        <begin position="14"/>
        <end position="33"/>
    </location>
</feature>
<gene>
    <name evidence="2" type="ORF">NCTC12126_01914</name>
</gene>
<dbReference type="AlphaFoldDB" id="A0A484XCY3"/>
<proteinExistence type="predicted"/>
<evidence type="ECO:0000256" key="1">
    <source>
        <dbReference type="SAM" id="MobiDB-lite"/>
    </source>
</evidence>
<accession>A0A484XCY3</accession>
<organism evidence="2 3">
    <name type="scientific">Enterobacter cancerogenus</name>
    <dbReference type="NCBI Taxonomy" id="69218"/>
    <lineage>
        <taxon>Bacteria</taxon>
        <taxon>Pseudomonadati</taxon>
        <taxon>Pseudomonadota</taxon>
        <taxon>Gammaproteobacteria</taxon>
        <taxon>Enterobacterales</taxon>
        <taxon>Enterobacteriaceae</taxon>
        <taxon>Enterobacter</taxon>
        <taxon>Enterobacter cloacae complex</taxon>
    </lineage>
</organism>
<sequence length="33" mass="3601">MSVVQKLVHQGIGYRRVANPENSPQPAKNGDIP</sequence>
<evidence type="ECO:0000313" key="3">
    <source>
        <dbReference type="Proteomes" id="UP000351155"/>
    </source>
</evidence>
<evidence type="ECO:0000313" key="2">
    <source>
        <dbReference type="EMBL" id="VFS21831.1"/>
    </source>
</evidence>